<reference evidence="8 9" key="2">
    <citation type="submission" date="2020-06" db="EMBL/GenBank/DDBJ databases">
        <title>Polyphasic characterization of a Rahnella strain isolated from tree sap.</title>
        <authorList>
            <person name="Kim I.S."/>
        </authorList>
    </citation>
    <scope>NUCLEOTIDE SEQUENCE [LARGE SCALE GENOMIC DNA]</scope>
    <source>
        <strain evidence="8 9">SAP-1</strain>
    </source>
</reference>
<protein>
    <submittedName>
        <fullName evidence="8">PTS transporter subunit EIIB</fullName>
    </submittedName>
</protein>
<keyword evidence="1" id="KW-0813">Transport</keyword>
<dbReference type="AlphaFoldDB" id="A0A848MLI7"/>
<dbReference type="GO" id="GO:1904659">
    <property type="term" value="P:D-glucose transmembrane transport"/>
    <property type="evidence" value="ECO:0007669"/>
    <property type="project" value="TreeGrafter"/>
</dbReference>
<dbReference type="Pfam" id="PF00367">
    <property type="entry name" value="PTS_EIIB"/>
    <property type="match status" value="1"/>
</dbReference>
<dbReference type="PROSITE" id="PS51098">
    <property type="entry name" value="PTS_EIIB_TYPE_1"/>
    <property type="match status" value="1"/>
</dbReference>
<reference evidence="8 9" key="1">
    <citation type="submission" date="2020-01" db="EMBL/GenBank/DDBJ databases">
        <authorList>
            <person name="Lee S.D."/>
        </authorList>
    </citation>
    <scope>NUCLEOTIDE SEQUENCE [LARGE SCALE GENOMIC DNA]</scope>
    <source>
        <strain evidence="8 9">SAP-1</strain>
    </source>
</reference>
<evidence type="ECO:0000256" key="2">
    <source>
        <dbReference type="ARBA" id="ARBA00022597"/>
    </source>
</evidence>
<dbReference type="PANTHER" id="PTHR30009">
    <property type="entry name" value="CYTOCHROME C-TYPE SYNTHESIS PROTEIN AND PTS TRANSMEMBRANE COMPONENT"/>
    <property type="match status" value="1"/>
</dbReference>
<dbReference type="SUPFAM" id="SSF55604">
    <property type="entry name" value="Glucose permease domain IIB"/>
    <property type="match status" value="1"/>
</dbReference>
<organism evidence="8 9">
    <name type="scientific">Rouxiella aceris</name>
    <dbReference type="NCBI Taxonomy" id="2703884"/>
    <lineage>
        <taxon>Bacteria</taxon>
        <taxon>Pseudomonadati</taxon>
        <taxon>Pseudomonadota</taxon>
        <taxon>Gammaproteobacteria</taxon>
        <taxon>Enterobacterales</taxon>
        <taxon>Yersiniaceae</taxon>
        <taxon>Rouxiella</taxon>
    </lineage>
</organism>
<sequence>MVSLKSFIHYFTQPAKPEKDNNVDSQYLANLLTCFGGRDNIVHMDACITRLRVTVKDLARIDSEGLQKAGALGVIIIGQEVHAIFGKQSDNLRELLAARFSVNKDQ</sequence>
<dbReference type="InterPro" id="IPR036878">
    <property type="entry name" value="Glu_permease_IIB"/>
</dbReference>
<dbReference type="PANTHER" id="PTHR30009:SF20">
    <property type="entry name" value="PTS SYSTEM GLUCOSE-SPECIFIC EIICB COMPONENT-RELATED"/>
    <property type="match status" value="1"/>
</dbReference>
<dbReference type="InterPro" id="IPR001996">
    <property type="entry name" value="PTS_IIB_1"/>
</dbReference>
<dbReference type="Proteomes" id="UP000585363">
    <property type="component" value="Unassembled WGS sequence"/>
</dbReference>
<accession>A0A848MLI7</accession>
<dbReference type="InterPro" id="IPR018113">
    <property type="entry name" value="PTrfase_EIIB_Cys"/>
</dbReference>
<proteinExistence type="predicted"/>
<dbReference type="GO" id="GO:0016301">
    <property type="term" value="F:kinase activity"/>
    <property type="evidence" value="ECO:0007669"/>
    <property type="project" value="UniProtKB-KW"/>
</dbReference>
<dbReference type="NCBIfam" id="TIGR00826">
    <property type="entry name" value="EIIB_glc"/>
    <property type="match status" value="1"/>
</dbReference>
<evidence type="ECO:0000256" key="4">
    <source>
        <dbReference type="ARBA" id="ARBA00022683"/>
    </source>
</evidence>
<dbReference type="GO" id="GO:0005886">
    <property type="term" value="C:plasma membrane"/>
    <property type="evidence" value="ECO:0007669"/>
    <property type="project" value="TreeGrafter"/>
</dbReference>
<evidence type="ECO:0000256" key="1">
    <source>
        <dbReference type="ARBA" id="ARBA00022448"/>
    </source>
</evidence>
<keyword evidence="4" id="KW-0598">Phosphotransferase system</keyword>
<dbReference type="InterPro" id="IPR050429">
    <property type="entry name" value="PTS_Glucose_EIICBA"/>
</dbReference>
<evidence type="ECO:0000313" key="8">
    <source>
        <dbReference type="EMBL" id="NMP27910.1"/>
    </source>
</evidence>
<evidence type="ECO:0000259" key="7">
    <source>
        <dbReference type="PROSITE" id="PS51098"/>
    </source>
</evidence>
<dbReference type="PROSITE" id="PS01035">
    <property type="entry name" value="PTS_EIIB_TYPE_1_CYS"/>
    <property type="match status" value="1"/>
</dbReference>
<keyword evidence="5" id="KW-0418">Kinase</keyword>
<dbReference type="GO" id="GO:0008982">
    <property type="term" value="F:protein-N(PI)-phosphohistidine-sugar phosphotransferase activity"/>
    <property type="evidence" value="ECO:0007669"/>
    <property type="project" value="InterPro"/>
</dbReference>
<dbReference type="GO" id="GO:0090564">
    <property type="term" value="F:protein-phosphocysteine-glucose phosphotransferase system transporter activity"/>
    <property type="evidence" value="ECO:0007669"/>
    <property type="project" value="TreeGrafter"/>
</dbReference>
<evidence type="ECO:0000256" key="6">
    <source>
        <dbReference type="PROSITE-ProRule" id="PRU00421"/>
    </source>
</evidence>
<keyword evidence="2" id="KW-0762">Sugar transport</keyword>
<keyword evidence="3" id="KW-0808">Transferase</keyword>
<dbReference type="Gene3D" id="3.30.1360.60">
    <property type="entry name" value="Glucose permease domain IIB"/>
    <property type="match status" value="1"/>
</dbReference>
<evidence type="ECO:0000313" key="9">
    <source>
        <dbReference type="Proteomes" id="UP000585363"/>
    </source>
</evidence>
<evidence type="ECO:0000256" key="3">
    <source>
        <dbReference type="ARBA" id="ARBA00022679"/>
    </source>
</evidence>
<name>A0A848MLI7_9GAMM</name>
<comment type="caution">
    <text evidence="8">The sequence shown here is derived from an EMBL/GenBank/DDBJ whole genome shotgun (WGS) entry which is preliminary data.</text>
</comment>
<gene>
    <name evidence="8" type="ORF">GW590_13705</name>
</gene>
<evidence type="ECO:0000256" key="5">
    <source>
        <dbReference type="ARBA" id="ARBA00022777"/>
    </source>
</evidence>
<dbReference type="GO" id="GO:0009401">
    <property type="term" value="P:phosphoenolpyruvate-dependent sugar phosphotransferase system"/>
    <property type="evidence" value="ECO:0007669"/>
    <property type="project" value="UniProtKB-KW"/>
</dbReference>
<feature type="active site" description="Phosphocysteine intermediate; for EIIB activity" evidence="6">
    <location>
        <position position="47"/>
    </location>
</feature>
<keyword evidence="9" id="KW-1185">Reference proteome</keyword>
<dbReference type="EMBL" id="JAADJU010000007">
    <property type="protein sequence ID" value="NMP27910.1"/>
    <property type="molecule type" value="Genomic_DNA"/>
</dbReference>
<dbReference type="RefSeq" id="WP_169403625.1">
    <property type="nucleotide sequence ID" value="NZ_JAADJU010000007.1"/>
</dbReference>
<feature type="domain" description="PTS EIIB type-1" evidence="7">
    <location>
        <begin position="25"/>
        <end position="106"/>
    </location>
</feature>